<dbReference type="Proteomes" id="UP000295063">
    <property type="component" value="Unassembled WGS sequence"/>
</dbReference>
<dbReference type="SUPFAM" id="SSF55804">
    <property type="entry name" value="Phoshotransferase/anion transport protein"/>
    <property type="match status" value="1"/>
</dbReference>
<dbReference type="GO" id="GO:0090563">
    <property type="term" value="F:protein-phosphocysteine-sugar phosphotransferase activity"/>
    <property type="evidence" value="ECO:0007669"/>
    <property type="project" value="TreeGrafter"/>
</dbReference>
<evidence type="ECO:0000313" key="14">
    <source>
        <dbReference type="Proteomes" id="UP000295063"/>
    </source>
</evidence>
<gene>
    <name evidence="13" type="ORF">EV210_102192</name>
</gene>
<dbReference type="Gene3D" id="3.40.930.10">
    <property type="entry name" value="Mannitol-specific EII, Chain A"/>
    <property type="match status" value="1"/>
</dbReference>
<dbReference type="InterPro" id="IPR002178">
    <property type="entry name" value="PTS_EIIA_type-2_dom"/>
</dbReference>
<evidence type="ECO:0000259" key="12">
    <source>
        <dbReference type="PROSITE" id="PS51094"/>
    </source>
</evidence>
<evidence type="ECO:0000256" key="8">
    <source>
        <dbReference type="ARBA" id="ARBA00022777"/>
    </source>
</evidence>
<evidence type="ECO:0000256" key="6">
    <source>
        <dbReference type="ARBA" id="ARBA00022679"/>
    </source>
</evidence>
<feature type="domain" description="PTS EIIA type-2" evidence="12">
    <location>
        <begin position="1"/>
        <end position="141"/>
    </location>
</feature>
<keyword evidence="8" id="KW-0418">Kinase</keyword>
<evidence type="ECO:0000256" key="11">
    <source>
        <dbReference type="ARBA" id="ARBA00030962"/>
    </source>
</evidence>
<dbReference type="GO" id="GO:0009401">
    <property type="term" value="P:phosphoenolpyruvate-dependent sugar phosphotransferase system"/>
    <property type="evidence" value="ECO:0007669"/>
    <property type="project" value="UniProtKB-KW"/>
</dbReference>
<dbReference type="EMBL" id="SLUI01000002">
    <property type="protein sequence ID" value="TCL39278.1"/>
    <property type="molecule type" value="Genomic_DNA"/>
</dbReference>
<dbReference type="Pfam" id="PF00359">
    <property type="entry name" value="PTS_EIIA_2"/>
    <property type="match status" value="1"/>
</dbReference>
<keyword evidence="7" id="KW-0598">Phosphotransferase system</keyword>
<organism evidence="13 14">
    <name type="scientific">Anaerospora hongkongensis</name>
    <dbReference type="NCBI Taxonomy" id="244830"/>
    <lineage>
        <taxon>Bacteria</taxon>
        <taxon>Bacillati</taxon>
        <taxon>Bacillota</taxon>
        <taxon>Negativicutes</taxon>
        <taxon>Selenomonadales</taxon>
        <taxon>Sporomusaceae</taxon>
        <taxon>Anaerospora</taxon>
    </lineage>
</organism>
<keyword evidence="3" id="KW-0813">Transport</keyword>
<evidence type="ECO:0000256" key="7">
    <source>
        <dbReference type="ARBA" id="ARBA00022683"/>
    </source>
</evidence>
<dbReference type="PROSITE" id="PS51094">
    <property type="entry name" value="PTS_EIIA_TYPE_2"/>
    <property type="match status" value="1"/>
</dbReference>
<dbReference type="OrthoDB" id="1640042at2"/>
<dbReference type="RefSeq" id="WP_132075543.1">
    <property type="nucleotide sequence ID" value="NZ_SLUI01000002.1"/>
</dbReference>
<evidence type="ECO:0000256" key="2">
    <source>
        <dbReference type="ARBA" id="ARBA00014783"/>
    </source>
</evidence>
<accession>A0A4R1Q144</accession>
<dbReference type="PANTHER" id="PTHR30181:SF2">
    <property type="entry name" value="PTS SYSTEM MANNITOL-SPECIFIC EIICBA COMPONENT"/>
    <property type="match status" value="1"/>
</dbReference>
<evidence type="ECO:0000313" key="13">
    <source>
        <dbReference type="EMBL" id="TCL39278.1"/>
    </source>
</evidence>
<dbReference type="InterPro" id="IPR016152">
    <property type="entry name" value="PTrfase/Anion_transptr"/>
</dbReference>
<dbReference type="AlphaFoldDB" id="A0A4R1Q144"/>
<comment type="function">
    <text evidence="1">The phosphoenolpyruvate-dependent sugar phosphotransferase system (sugar PTS), a major carbohydrate active transport system, catalyzes the phosphorylation of incoming sugar substrates concomitantly with their translocation across the cell membrane. The enzyme II CmtAB PTS system is involved in D-mannitol transport.</text>
</comment>
<proteinExistence type="predicted"/>
<sequence length="145" mass="16085">MKFDRKLVFIRNDFLNKTEVIEFLGGQLVQTGAVQPDYVQAMHKREQDIGTYITEGVAIPHGTEASRRLVKKAAIVVVKIPRGIEWSDGNKVYLAFGIAGSEEEHVGLLGELAAILMDADQKQQLMAAESEDELFTCLTNNSGKY</sequence>
<comment type="caution">
    <text evidence="13">The sequence shown here is derived from an EMBL/GenBank/DDBJ whole genome shotgun (WGS) entry which is preliminary data.</text>
</comment>
<evidence type="ECO:0000256" key="9">
    <source>
        <dbReference type="ARBA" id="ARBA00029908"/>
    </source>
</evidence>
<dbReference type="GO" id="GO:0016301">
    <property type="term" value="F:kinase activity"/>
    <property type="evidence" value="ECO:0007669"/>
    <property type="project" value="UniProtKB-KW"/>
</dbReference>
<reference evidence="13 14" key="1">
    <citation type="submission" date="2019-03" db="EMBL/GenBank/DDBJ databases">
        <title>Genomic Encyclopedia of Type Strains, Phase IV (KMG-IV): sequencing the most valuable type-strain genomes for metagenomic binning, comparative biology and taxonomic classification.</title>
        <authorList>
            <person name="Goeker M."/>
        </authorList>
    </citation>
    <scope>NUCLEOTIDE SEQUENCE [LARGE SCALE GENOMIC DNA]</scope>
    <source>
        <strain evidence="13 14">DSM 15969</strain>
    </source>
</reference>
<evidence type="ECO:0000256" key="5">
    <source>
        <dbReference type="ARBA" id="ARBA00022597"/>
    </source>
</evidence>
<dbReference type="InterPro" id="IPR050893">
    <property type="entry name" value="Sugar_PTS"/>
</dbReference>
<dbReference type="CDD" id="cd00211">
    <property type="entry name" value="PTS_IIA_fru"/>
    <property type="match status" value="1"/>
</dbReference>
<keyword evidence="5" id="KW-0762">Sugar transport</keyword>
<keyword evidence="4" id="KW-0597">Phosphoprotein</keyword>
<evidence type="ECO:0000256" key="3">
    <source>
        <dbReference type="ARBA" id="ARBA00022448"/>
    </source>
</evidence>
<evidence type="ECO:0000256" key="1">
    <source>
        <dbReference type="ARBA" id="ARBA00002434"/>
    </source>
</evidence>
<protein>
    <recommendedName>
        <fullName evidence="2">Mannitol-specific phosphotransferase enzyme IIA component</fullName>
    </recommendedName>
    <alternativeName>
        <fullName evidence="10">EIIA</fullName>
    </alternativeName>
    <alternativeName>
        <fullName evidence="11">EIII</fullName>
    </alternativeName>
    <alternativeName>
        <fullName evidence="9">PTS system mannitol-specific EIIA component</fullName>
    </alternativeName>
</protein>
<evidence type="ECO:0000256" key="4">
    <source>
        <dbReference type="ARBA" id="ARBA00022553"/>
    </source>
</evidence>
<dbReference type="PANTHER" id="PTHR30181">
    <property type="entry name" value="MANNITOL PERMEASE IIC COMPONENT"/>
    <property type="match status" value="1"/>
</dbReference>
<keyword evidence="6" id="KW-0808">Transferase</keyword>
<name>A0A4R1Q144_9FIRM</name>
<evidence type="ECO:0000256" key="10">
    <source>
        <dbReference type="ARBA" id="ARBA00030956"/>
    </source>
</evidence>
<dbReference type="GO" id="GO:0005886">
    <property type="term" value="C:plasma membrane"/>
    <property type="evidence" value="ECO:0007669"/>
    <property type="project" value="TreeGrafter"/>
</dbReference>
<keyword evidence="14" id="KW-1185">Reference proteome</keyword>